<keyword evidence="2" id="KW-1185">Reference proteome</keyword>
<gene>
    <name evidence="1" type="ORF">GDO81_003523</name>
</gene>
<evidence type="ECO:0000313" key="2">
    <source>
        <dbReference type="Proteomes" id="UP000824782"/>
    </source>
</evidence>
<protein>
    <submittedName>
        <fullName evidence="1">Uncharacterized protein</fullName>
    </submittedName>
</protein>
<dbReference type="InterPro" id="IPR036860">
    <property type="entry name" value="SH2_dom_sf"/>
</dbReference>
<dbReference type="SUPFAM" id="SSF55550">
    <property type="entry name" value="SH2 domain"/>
    <property type="match status" value="1"/>
</dbReference>
<dbReference type="Proteomes" id="UP000824782">
    <property type="component" value="Unassembled WGS sequence"/>
</dbReference>
<accession>A0AAV7A439</accession>
<reference evidence="1" key="1">
    <citation type="thesis" date="2020" institute="ProQuest LLC" country="789 East Eisenhower Parkway, Ann Arbor, MI, USA">
        <title>Comparative Genomics and Chromosome Evolution.</title>
        <authorList>
            <person name="Mudd A.B."/>
        </authorList>
    </citation>
    <scope>NUCLEOTIDE SEQUENCE</scope>
    <source>
        <strain evidence="1">237g6f4</strain>
        <tissue evidence="1">Blood</tissue>
    </source>
</reference>
<name>A0AAV7A439_ENGPU</name>
<dbReference type="EMBL" id="WNYA01000010">
    <property type="protein sequence ID" value="KAG8553716.1"/>
    <property type="molecule type" value="Genomic_DNA"/>
</dbReference>
<organism evidence="1 2">
    <name type="scientific">Engystomops pustulosus</name>
    <name type="common">Tungara frog</name>
    <name type="synonym">Physalaemus pustulosus</name>
    <dbReference type="NCBI Taxonomy" id="76066"/>
    <lineage>
        <taxon>Eukaryota</taxon>
        <taxon>Metazoa</taxon>
        <taxon>Chordata</taxon>
        <taxon>Craniata</taxon>
        <taxon>Vertebrata</taxon>
        <taxon>Euteleostomi</taxon>
        <taxon>Amphibia</taxon>
        <taxon>Batrachia</taxon>
        <taxon>Anura</taxon>
        <taxon>Neobatrachia</taxon>
        <taxon>Hyloidea</taxon>
        <taxon>Leptodactylidae</taxon>
        <taxon>Leiuperinae</taxon>
        <taxon>Engystomops</taxon>
    </lineage>
</organism>
<evidence type="ECO:0000313" key="1">
    <source>
        <dbReference type="EMBL" id="KAG8553716.1"/>
    </source>
</evidence>
<sequence length="82" mass="9327">MGTLAVKMERNFYARLEKMEVTYYVTVRQNLGCTVFVSSPGVPKRMFRKIQNLISAYTKPGQGIATHLQYPVERNLSKNAKG</sequence>
<dbReference type="AlphaFoldDB" id="A0AAV7A439"/>
<comment type="caution">
    <text evidence="1">The sequence shown here is derived from an EMBL/GenBank/DDBJ whole genome shotgun (WGS) entry which is preliminary data.</text>
</comment>
<proteinExistence type="predicted"/>